<feature type="coiled-coil region" evidence="1">
    <location>
        <begin position="89"/>
        <end position="116"/>
    </location>
</feature>
<name>A0ABS6MBC7_9GAMM</name>
<organism evidence="3 4">
    <name type="scientific">Marinobacterium weihaiense</name>
    <dbReference type="NCBI Taxonomy" id="2851016"/>
    <lineage>
        <taxon>Bacteria</taxon>
        <taxon>Pseudomonadati</taxon>
        <taxon>Pseudomonadota</taxon>
        <taxon>Gammaproteobacteria</taxon>
        <taxon>Oceanospirillales</taxon>
        <taxon>Oceanospirillaceae</taxon>
        <taxon>Marinobacterium</taxon>
    </lineage>
</organism>
<keyword evidence="1" id="KW-0175">Coiled coil</keyword>
<evidence type="ECO:0000313" key="3">
    <source>
        <dbReference type="EMBL" id="MBV0933017.1"/>
    </source>
</evidence>
<reference evidence="3 4" key="1">
    <citation type="submission" date="2021-06" db="EMBL/GenBank/DDBJ databases">
        <title>Bacterium isolated from marine sediment.</title>
        <authorList>
            <person name="Zhu K.-L."/>
            <person name="Du Z.-J."/>
            <person name="Liang Q.-Y."/>
        </authorList>
    </citation>
    <scope>NUCLEOTIDE SEQUENCE [LARGE SCALE GENOMIC DNA]</scope>
    <source>
        <strain evidence="3 4">A346</strain>
    </source>
</reference>
<protein>
    <submittedName>
        <fullName evidence="3">Uncharacterized protein</fullName>
    </submittedName>
</protein>
<evidence type="ECO:0000256" key="2">
    <source>
        <dbReference type="SAM" id="SignalP"/>
    </source>
</evidence>
<accession>A0ABS6MBC7</accession>
<evidence type="ECO:0000313" key="4">
    <source>
        <dbReference type="Proteomes" id="UP000755551"/>
    </source>
</evidence>
<dbReference type="RefSeq" id="WP_217334438.1">
    <property type="nucleotide sequence ID" value="NZ_JAHQZT010000006.1"/>
</dbReference>
<feature type="chain" id="PRO_5047058553" evidence="2">
    <location>
        <begin position="24"/>
        <end position="391"/>
    </location>
</feature>
<keyword evidence="4" id="KW-1185">Reference proteome</keyword>
<proteinExistence type="predicted"/>
<keyword evidence="2" id="KW-0732">Signal</keyword>
<dbReference type="Proteomes" id="UP000755551">
    <property type="component" value="Unassembled WGS sequence"/>
</dbReference>
<gene>
    <name evidence="3" type="ORF">KTN04_06670</name>
</gene>
<dbReference type="EMBL" id="JAHQZT010000006">
    <property type="protein sequence ID" value="MBV0933017.1"/>
    <property type="molecule type" value="Genomic_DNA"/>
</dbReference>
<feature type="signal peptide" evidence="2">
    <location>
        <begin position="1"/>
        <end position="23"/>
    </location>
</feature>
<evidence type="ECO:0000256" key="1">
    <source>
        <dbReference type="SAM" id="Coils"/>
    </source>
</evidence>
<sequence>MRSRKLFTAAAVFLALLSGGAGATQAERKELLDYDTRDVLESLQEAVTLHDEIKTLQPSRLFGRDQSSARSDLDEMLDEAMALFESSRINELRSQYRALEVKIAEQQRTLSMLRAERVLAPAEDESLKSKLIPGDTLKRMVASTRGDYDRLIISADTNLKAYQSSQTEVVEALRIALDELGLSLSEAQLQSLLASVVGDDMVQMTVVFNSIREVTGQLVEMVAASGEDLAYSKQYYGMVVVLHRMVGLMQEQFIHDVKNEYLPKLESFREAADANIQASRNLMRGGDNRATLQANIEANQLTRQVVGLYMQILQQQLHQVGKALEVNRRQQAVAENTYDTVALSSNVVSMIRQGGRTFDQLVALQMPDVRVFKNERMLNEFRRLTAELKSD</sequence>
<comment type="caution">
    <text evidence="3">The sequence shown here is derived from an EMBL/GenBank/DDBJ whole genome shotgun (WGS) entry which is preliminary data.</text>
</comment>